<reference evidence="6 7" key="1">
    <citation type="journal article" date="2013" name="Curr. Biol.">
        <title>The Genome of the Foraminiferan Reticulomyxa filosa.</title>
        <authorList>
            <person name="Glockner G."/>
            <person name="Hulsmann N."/>
            <person name="Schleicher M."/>
            <person name="Noegel A.A."/>
            <person name="Eichinger L."/>
            <person name="Gallinger C."/>
            <person name="Pawlowski J."/>
            <person name="Sierra R."/>
            <person name="Euteneuer U."/>
            <person name="Pillet L."/>
            <person name="Moustafa A."/>
            <person name="Platzer M."/>
            <person name="Groth M."/>
            <person name="Szafranski K."/>
            <person name="Schliwa M."/>
        </authorList>
    </citation>
    <scope>NUCLEOTIDE SEQUENCE [LARGE SCALE GENOMIC DNA]</scope>
</reference>
<feature type="transmembrane region" description="Helical" evidence="5">
    <location>
        <begin position="103"/>
        <end position="123"/>
    </location>
</feature>
<dbReference type="OMA" id="ASCYEAY"/>
<evidence type="ECO:0000313" key="6">
    <source>
        <dbReference type="EMBL" id="ETO13477.1"/>
    </source>
</evidence>
<feature type="transmembrane region" description="Helical" evidence="5">
    <location>
        <begin position="284"/>
        <end position="305"/>
    </location>
</feature>
<organism evidence="6 7">
    <name type="scientific">Reticulomyxa filosa</name>
    <dbReference type="NCBI Taxonomy" id="46433"/>
    <lineage>
        <taxon>Eukaryota</taxon>
        <taxon>Sar</taxon>
        <taxon>Rhizaria</taxon>
        <taxon>Retaria</taxon>
        <taxon>Foraminifera</taxon>
        <taxon>Monothalamids</taxon>
        <taxon>Reticulomyxidae</taxon>
        <taxon>Reticulomyxa</taxon>
    </lineage>
</organism>
<accession>X6MJ69</accession>
<proteinExistence type="predicted"/>
<sequence>MHNKTCSHLPPGFKYHVLNGNAPDIFYWFWAIGGVCWITVLCVVVPQILKLRRDGVEFRNRSKDMFMAKAFQIGFQVCCYPVVLSTCKFIVLLSPSFMFQLEFIASCYEAYSIFLFTQFLIMLMGGHKKSAFLESLTHNWDNWVSNLLTLDLKKGPPVKYWTSFPLACCCRCLEIPKHMTHTHFLIIYNLILQFCVTAPFWSFVMLLKDTRGDREPIHWSNCAVCCIYGLFVLMRGTMGVLSPYNPRGKFFSIQSLFLSTIVPNDVMLYLKVSVKKGHRYDERVMREAWSCIITLVFCGFISFAYRRFWHRGDCRSAQISFERGSIIEVSSSMSFSGYDNMRGAYDNPNWDESLGHAHHTESVSFHAVAEDGKNNQLLKLYSS</sequence>
<dbReference type="SMART" id="SM01417">
    <property type="entry name" value="Solute_trans_a"/>
    <property type="match status" value="1"/>
</dbReference>
<evidence type="ECO:0000256" key="2">
    <source>
        <dbReference type="ARBA" id="ARBA00022692"/>
    </source>
</evidence>
<feature type="transmembrane region" description="Helical" evidence="5">
    <location>
        <begin position="25"/>
        <end position="49"/>
    </location>
</feature>
<feature type="transmembrane region" description="Helical" evidence="5">
    <location>
        <begin position="218"/>
        <end position="238"/>
    </location>
</feature>
<dbReference type="GO" id="GO:0016020">
    <property type="term" value="C:membrane"/>
    <property type="evidence" value="ECO:0007669"/>
    <property type="project" value="UniProtKB-SubCell"/>
</dbReference>
<dbReference type="InterPro" id="IPR005178">
    <property type="entry name" value="Ostalpha/TMEM184C"/>
</dbReference>
<comment type="caution">
    <text evidence="6">The sequence shown here is derived from an EMBL/GenBank/DDBJ whole genome shotgun (WGS) entry which is preliminary data.</text>
</comment>
<comment type="subcellular location">
    <subcellularLocation>
        <location evidence="1">Membrane</location>
        <topology evidence="1">Multi-pass membrane protein</topology>
    </subcellularLocation>
</comment>
<gene>
    <name evidence="6" type="ORF">RFI_23895</name>
</gene>
<feature type="transmembrane region" description="Helical" evidence="5">
    <location>
        <begin position="70"/>
        <end position="91"/>
    </location>
</feature>
<evidence type="ECO:0000256" key="5">
    <source>
        <dbReference type="SAM" id="Phobius"/>
    </source>
</evidence>
<dbReference type="EMBL" id="ASPP01020582">
    <property type="protein sequence ID" value="ETO13477.1"/>
    <property type="molecule type" value="Genomic_DNA"/>
</dbReference>
<keyword evidence="2 5" id="KW-0812">Transmembrane</keyword>
<name>X6MJ69_RETFI</name>
<keyword evidence="4 5" id="KW-0472">Membrane</keyword>
<evidence type="ECO:0000256" key="3">
    <source>
        <dbReference type="ARBA" id="ARBA00022989"/>
    </source>
</evidence>
<keyword evidence="7" id="KW-1185">Reference proteome</keyword>
<keyword evidence="3 5" id="KW-1133">Transmembrane helix</keyword>
<evidence type="ECO:0000256" key="4">
    <source>
        <dbReference type="ARBA" id="ARBA00023136"/>
    </source>
</evidence>
<dbReference type="AlphaFoldDB" id="X6MJ69"/>
<feature type="transmembrane region" description="Helical" evidence="5">
    <location>
        <begin position="185"/>
        <end position="206"/>
    </location>
</feature>
<evidence type="ECO:0000313" key="7">
    <source>
        <dbReference type="Proteomes" id="UP000023152"/>
    </source>
</evidence>
<evidence type="ECO:0000256" key="1">
    <source>
        <dbReference type="ARBA" id="ARBA00004141"/>
    </source>
</evidence>
<dbReference type="Pfam" id="PF03619">
    <property type="entry name" value="Solute_trans_a"/>
    <property type="match status" value="1"/>
</dbReference>
<dbReference type="PANTHER" id="PTHR23423">
    <property type="entry name" value="ORGANIC SOLUTE TRANSPORTER-RELATED"/>
    <property type="match status" value="1"/>
</dbReference>
<dbReference type="Proteomes" id="UP000023152">
    <property type="component" value="Unassembled WGS sequence"/>
</dbReference>
<protein>
    <submittedName>
        <fullName evidence="6">Uncharacterized protein</fullName>
    </submittedName>
</protein>